<evidence type="ECO:0000313" key="5">
    <source>
        <dbReference type="Proteomes" id="UP000000763"/>
    </source>
</evidence>
<feature type="compositionally biased region" description="Low complexity" evidence="2">
    <location>
        <begin position="20"/>
        <end position="30"/>
    </location>
</feature>
<dbReference type="InterPro" id="IPR001079">
    <property type="entry name" value="Galectin_CRD"/>
</dbReference>
<feature type="compositionally biased region" description="Basic residues" evidence="2">
    <location>
        <begin position="91"/>
        <end position="106"/>
    </location>
</feature>
<evidence type="ECO:0000256" key="1">
    <source>
        <dbReference type="RuleBase" id="RU102079"/>
    </source>
</evidence>
<dbReference type="AlphaFoldDB" id="C7JA62"/>
<feature type="region of interest" description="Disordered" evidence="2">
    <location>
        <begin position="1"/>
        <end position="50"/>
    </location>
</feature>
<protein>
    <recommendedName>
        <fullName evidence="1">Galectin</fullName>
    </recommendedName>
</protein>
<keyword evidence="1" id="KW-0430">Lectin</keyword>
<dbReference type="EMBL" id="AP008218">
    <property type="protein sequence ID" value="BAH95612.1"/>
    <property type="molecule type" value="Genomic_DNA"/>
</dbReference>
<name>C7JA62_ORYSJ</name>
<dbReference type="PROSITE" id="PS51304">
    <property type="entry name" value="GALECTIN"/>
    <property type="match status" value="1"/>
</dbReference>
<evidence type="ECO:0000313" key="4">
    <source>
        <dbReference type="EMBL" id="BAH95612.1"/>
    </source>
</evidence>
<feature type="domain" description="Galectin" evidence="3">
    <location>
        <begin position="144"/>
        <end position="254"/>
    </location>
</feature>
<evidence type="ECO:0000256" key="2">
    <source>
        <dbReference type="SAM" id="MobiDB-lite"/>
    </source>
</evidence>
<evidence type="ECO:0000259" key="3">
    <source>
        <dbReference type="PROSITE" id="PS51304"/>
    </source>
</evidence>
<accession>C7JA62</accession>
<dbReference type="UniPathway" id="UPA00378"/>
<dbReference type="KEGG" id="dosa:Os12g0265600"/>
<organism evidence="4 5">
    <name type="scientific">Oryza sativa subsp. japonica</name>
    <name type="common">Rice</name>
    <dbReference type="NCBI Taxonomy" id="39947"/>
    <lineage>
        <taxon>Eukaryota</taxon>
        <taxon>Viridiplantae</taxon>
        <taxon>Streptophyta</taxon>
        <taxon>Embryophyta</taxon>
        <taxon>Tracheophyta</taxon>
        <taxon>Spermatophyta</taxon>
        <taxon>Magnoliopsida</taxon>
        <taxon>Liliopsida</taxon>
        <taxon>Poales</taxon>
        <taxon>Poaceae</taxon>
        <taxon>BOP clade</taxon>
        <taxon>Oryzoideae</taxon>
        <taxon>Oryzeae</taxon>
        <taxon>Oryzinae</taxon>
        <taxon>Oryza</taxon>
        <taxon>Oryza sativa</taxon>
    </lineage>
</organism>
<dbReference type="GO" id="GO:1901137">
    <property type="term" value="P:carbohydrate derivative biosynthetic process"/>
    <property type="evidence" value="ECO:0007669"/>
    <property type="project" value="UniProtKB-ARBA"/>
</dbReference>
<dbReference type="GO" id="GO:0030246">
    <property type="term" value="F:carbohydrate binding"/>
    <property type="evidence" value="ECO:0007669"/>
    <property type="project" value="UniProtKB-UniRule"/>
</dbReference>
<sequence>VHLPSIRRPDHASHPRRLRPLSLPRRPPILARRRRGAGGPGALGEGASPGGVRVTLGAFRTRPAPLGDGLWPRPWPPQHVARRPTPLPDCRRRRDRHARVRGTRRPRHRRLRVAVRRGGGGDQVPAVGHALRRRVPWEGPHGGVVVRADAGGDPKIAVLSKGEQPIMVSQFMMELRGLKTVDGEDPPHILHFNPRLRGDWSSRPVIEQNTCYRMQWGAPLRCEGWKSHSDEETGWGPLQFQFDYVSSGELCEIC</sequence>
<dbReference type="SUPFAM" id="SSF49899">
    <property type="entry name" value="Concanavalin A-like lectins/glucanases"/>
    <property type="match status" value="1"/>
</dbReference>
<feature type="non-terminal residue" evidence="4">
    <location>
        <position position="1"/>
    </location>
</feature>
<proteinExistence type="predicted"/>
<dbReference type="Pfam" id="PF00337">
    <property type="entry name" value="Gal-bind_lectin"/>
    <property type="match status" value="1"/>
</dbReference>
<gene>
    <name evidence="4" type="ordered locus">Os12g0265600</name>
</gene>
<reference evidence="4 5" key="1">
    <citation type="journal article" date="2005" name="Nature">
        <title>The map-based sequence of the rice genome.</title>
        <authorList>
            <consortium name="International rice genome sequencing project (IRGSP)"/>
            <person name="Matsumoto T."/>
            <person name="Wu J."/>
            <person name="Kanamori H."/>
            <person name="Katayose Y."/>
            <person name="Fujisawa M."/>
            <person name="Namiki N."/>
            <person name="Mizuno H."/>
            <person name="Yamamoto K."/>
            <person name="Antonio B.A."/>
            <person name="Baba T."/>
            <person name="Sakata K."/>
            <person name="Nagamura Y."/>
            <person name="Aoki H."/>
            <person name="Arikawa K."/>
            <person name="Arita K."/>
            <person name="Bito T."/>
            <person name="Chiden Y."/>
            <person name="Fujitsuka N."/>
            <person name="Fukunaka R."/>
            <person name="Hamada M."/>
            <person name="Harada C."/>
            <person name="Hayashi A."/>
            <person name="Hijishita S."/>
            <person name="Honda M."/>
            <person name="Hosokawa S."/>
            <person name="Ichikawa Y."/>
            <person name="Idonuma A."/>
            <person name="Iijima M."/>
            <person name="Ikeda M."/>
            <person name="Ikeno M."/>
            <person name="Ito K."/>
            <person name="Ito S."/>
            <person name="Ito T."/>
            <person name="Ito Y."/>
            <person name="Ito Y."/>
            <person name="Iwabuchi A."/>
            <person name="Kamiya K."/>
            <person name="Karasawa W."/>
            <person name="Kurita K."/>
            <person name="Katagiri S."/>
            <person name="Kikuta A."/>
            <person name="Kobayashi H."/>
            <person name="Kobayashi N."/>
            <person name="Machita K."/>
            <person name="Maehara T."/>
            <person name="Masukawa M."/>
            <person name="Mizubayashi T."/>
            <person name="Mukai Y."/>
            <person name="Nagasaki H."/>
            <person name="Nagata Y."/>
            <person name="Naito S."/>
            <person name="Nakashima M."/>
            <person name="Nakama Y."/>
            <person name="Nakamichi Y."/>
            <person name="Nakamura M."/>
            <person name="Meguro A."/>
            <person name="Negishi M."/>
            <person name="Ohta I."/>
            <person name="Ohta T."/>
            <person name="Okamoto M."/>
            <person name="Ono N."/>
            <person name="Saji S."/>
            <person name="Sakaguchi M."/>
            <person name="Sakai K."/>
            <person name="Shibata M."/>
            <person name="Shimokawa T."/>
            <person name="Song J."/>
            <person name="Takazaki Y."/>
            <person name="Terasawa K."/>
            <person name="Tsugane M."/>
            <person name="Tsuji K."/>
            <person name="Ueda S."/>
            <person name="Waki K."/>
            <person name="Yamagata H."/>
            <person name="Yamamoto M."/>
            <person name="Yamamoto S."/>
            <person name="Yamane H."/>
            <person name="Yoshiki S."/>
            <person name="Yoshihara R."/>
            <person name="Yukawa K."/>
            <person name="Zhong H."/>
            <person name="Yano M."/>
            <person name="Yuan Q."/>
            <person name="Ouyang S."/>
            <person name="Liu J."/>
            <person name="Jones K.M."/>
            <person name="Gansberger K."/>
            <person name="Moffat K."/>
            <person name="Hill J."/>
            <person name="Bera J."/>
            <person name="Fadrosh D."/>
            <person name="Jin S."/>
            <person name="Johri S."/>
            <person name="Kim M."/>
            <person name="Overton L."/>
            <person name="Reardon M."/>
            <person name="Tsitrin T."/>
            <person name="Vuong H."/>
            <person name="Weaver B."/>
            <person name="Ciecko A."/>
            <person name="Tallon L."/>
            <person name="Jackson J."/>
            <person name="Pai G."/>
            <person name="Aken S.V."/>
            <person name="Utterback T."/>
            <person name="Reidmuller S."/>
            <person name="Feldblyum T."/>
            <person name="Hsiao J."/>
            <person name="Zismann V."/>
            <person name="Iobst S."/>
            <person name="de Vazeille A.R."/>
            <person name="Buell C.R."/>
            <person name="Ying K."/>
            <person name="Li Y."/>
            <person name="Lu T."/>
            <person name="Huang Y."/>
            <person name="Zhao Q."/>
            <person name="Feng Q."/>
            <person name="Zhang L."/>
            <person name="Zhu J."/>
            <person name="Weng Q."/>
            <person name="Mu J."/>
            <person name="Lu Y."/>
            <person name="Fan D."/>
            <person name="Liu Y."/>
            <person name="Guan J."/>
            <person name="Zhang Y."/>
            <person name="Yu S."/>
            <person name="Liu X."/>
            <person name="Zhang Y."/>
            <person name="Hong G."/>
            <person name="Han B."/>
            <person name="Choisne N."/>
            <person name="Demange N."/>
            <person name="Orjeda G."/>
            <person name="Samain S."/>
            <person name="Cattolico L."/>
            <person name="Pelletier E."/>
            <person name="Couloux A."/>
            <person name="Segurens B."/>
            <person name="Wincker P."/>
            <person name="D'Hont A."/>
            <person name="Scarpelli C."/>
            <person name="Weissenbach J."/>
            <person name="Salanoubat M."/>
            <person name="Quetier F."/>
            <person name="Yu Y."/>
            <person name="Kim H.R."/>
            <person name="Rambo T."/>
            <person name="Currie J."/>
            <person name="Collura K."/>
            <person name="Luo M."/>
            <person name="Yang T."/>
            <person name="Ammiraju J.S.S."/>
            <person name="Engler F."/>
            <person name="Soderlund C."/>
            <person name="Wing R.A."/>
            <person name="Palmer L.E."/>
            <person name="de la Bastide M."/>
            <person name="Spiegel L."/>
            <person name="Nascimento L."/>
            <person name="Zutavern T."/>
            <person name="O'Shaughnessy A."/>
            <person name="Dike S."/>
            <person name="Dedhia N."/>
            <person name="Preston R."/>
            <person name="Balija V."/>
            <person name="McCombie W.R."/>
            <person name="Chow T."/>
            <person name="Chen H."/>
            <person name="Chung M."/>
            <person name="Chen C."/>
            <person name="Shaw J."/>
            <person name="Wu H."/>
            <person name="Hsiao K."/>
            <person name="Chao Y."/>
            <person name="Chu M."/>
            <person name="Cheng C."/>
            <person name="Hour A."/>
            <person name="Lee P."/>
            <person name="Lin S."/>
            <person name="Lin Y."/>
            <person name="Liou J."/>
            <person name="Liu S."/>
            <person name="Hsing Y."/>
            <person name="Raghuvanshi S."/>
            <person name="Mohanty A."/>
            <person name="Bharti A.K."/>
            <person name="Gaur A."/>
            <person name="Gupta V."/>
            <person name="Kumar D."/>
            <person name="Ravi V."/>
            <person name="Vij S."/>
            <person name="Kapur A."/>
            <person name="Khurana P."/>
            <person name="Khurana P."/>
            <person name="Khurana J.P."/>
            <person name="Tyagi A.K."/>
            <person name="Gaikwad K."/>
            <person name="Singh A."/>
            <person name="Dalal V."/>
            <person name="Srivastava S."/>
            <person name="Dixit A."/>
            <person name="Pal A.K."/>
            <person name="Ghazi I.A."/>
            <person name="Yadav M."/>
            <person name="Pandit A."/>
            <person name="Bhargava A."/>
            <person name="Sureshbabu K."/>
            <person name="Batra K."/>
            <person name="Sharma T.R."/>
            <person name="Mohapatra T."/>
            <person name="Singh N.K."/>
            <person name="Messing J."/>
            <person name="Nelson A.B."/>
            <person name="Fuks G."/>
            <person name="Kavchok S."/>
            <person name="Keizer G."/>
            <person name="Linton E."/>
            <person name="Llaca V."/>
            <person name="Song R."/>
            <person name="Tanyolac B."/>
            <person name="Young S."/>
            <person name="Ho-Il K."/>
            <person name="Hahn J.H."/>
            <person name="Sangsakoo G."/>
            <person name="Vanavichit A."/>
            <person name="de Mattos Luiz.A.T."/>
            <person name="Zimmer P.D."/>
            <person name="Malone G."/>
            <person name="Dellagostin O."/>
            <person name="de Oliveira A.C."/>
            <person name="Bevan M."/>
            <person name="Bancroft I."/>
            <person name="Minx P."/>
            <person name="Cordum H."/>
            <person name="Wilson R."/>
            <person name="Cheng Z."/>
            <person name="Jin W."/>
            <person name="Jiang J."/>
            <person name="Leong S.A."/>
            <person name="Iwama H."/>
            <person name="Gojobori T."/>
            <person name="Itoh T."/>
            <person name="Niimura Y."/>
            <person name="Fujii Y."/>
            <person name="Habara T."/>
            <person name="Sakai H."/>
            <person name="Sato Y."/>
            <person name="Wilson G."/>
            <person name="Kumar K."/>
            <person name="McCouch S."/>
            <person name="Juretic N."/>
            <person name="Hoen D."/>
            <person name="Wright S."/>
            <person name="Bruskiewich R."/>
            <person name="Bureau T."/>
            <person name="Miyao A."/>
            <person name="Hirochika H."/>
            <person name="Nishikawa T."/>
            <person name="Kadowaki K."/>
            <person name="Sugiura M."/>
            <person name="Burr B."/>
            <person name="Sasaki T."/>
        </authorList>
    </citation>
    <scope>NUCLEOTIDE SEQUENCE [LARGE SCALE GENOMIC DNA]</scope>
    <source>
        <strain evidence="5">cv. Nipponbare</strain>
    </source>
</reference>
<feature type="compositionally biased region" description="Gly residues" evidence="2">
    <location>
        <begin position="37"/>
        <end position="49"/>
    </location>
</feature>
<reference evidence="5" key="2">
    <citation type="journal article" date="2008" name="Nucleic Acids Res.">
        <title>The rice annotation project database (RAP-DB): 2008 update.</title>
        <authorList>
            <consortium name="The rice annotation project (RAP)"/>
        </authorList>
    </citation>
    <scope>GENOME REANNOTATION</scope>
    <source>
        <strain evidence="5">cv. Nipponbare</strain>
    </source>
</reference>
<dbReference type="Proteomes" id="UP000000763">
    <property type="component" value="Chromosome 12"/>
</dbReference>
<dbReference type="InterPro" id="IPR013320">
    <property type="entry name" value="ConA-like_dom_sf"/>
</dbReference>
<dbReference type="Gene3D" id="2.60.120.200">
    <property type="match status" value="1"/>
</dbReference>
<feature type="region of interest" description="Disordered" evidence="2">
    <location>
        <begin position="69"/>
        <end position="106"/>
    </location>
</feature>